<accession>A0ABQ8PYE6</accession>
<reference evidence="4" key="1">
    <citation type="submission" date="2022-08" db="EMBL/GenBank/DDBJ databases">
        <authorList>
            <consortium name="DOE Joint Genome Institute"/>
            <person name="Min B."/>
            <person name="Riley R."/>
            <person name="Sierra-Patev S."/>
            <person name="Naranjo-Ortiz M."/>
            <person name="Looney B."/>
            <person name="Konkel Z."/>
            <person name="Slot J.C."/>
            <person name="Sakamoto Y."/>
            <person name="Steenwyk J.L."/>
            <person name="Rokas A."/>
            <person name="Carro J."/>
            <person name="Camarero S."/>
            <person name="Ferreira P."/>
            <person name="Molpeceres G."/>
            <person name="Ruiz-Duenas F.J."/>
            <person name="Serrano A."/>
            <person name="Henrissat B."/>
            <person name="Drula E."/>
            <person name="Hughes K.W."/>
            <person name="Mata J.L."/>
            <person name="Ishikawa N.K."/>
            <person name="Vargas-Isla R."/>
            <person name="Ushijima S."/>
            <person name="Smith C.A."/>
            <person name="Ahrendt S."/>
            <person name="Andreopoulos W."/>
            <person name="He G."/>
            <person name="Labutti K."/>
            <person name="Lipzen A."/>
            <person name="Ng V."/>
            <person name="Sandor L."/>
            <person name="Barry K."/>
            <person name="Martinez A.T."/>
            <person name="Xiao Y."/>
            <person name="Gibbons J.G."/>
            <person name="Terashima K."/>
            <person name="Hibbett D.S."/>
            <person name="Grigoriev I.V."/>
        </authorList>
    </citation>
    <scope>NUCLEOTIDE SEQUENCE</scope>
    <source>
        <strain evidence="4">TFB10827</strain>
    </source>
</reference>
<keyword evidence="2" id="KW-0472">Membrane</keyword>
<gene>
    <name evidence="4" type="ORF">F5050DRAFT_1177520</name>
</gene>
<proteinExistence type="predicted"/>
<evidence type="ECO:0000256" key="1">
    <source>
        <dbReference type="SAM" id="MobiDB-lite"/>
    </source>
</evidence>
<dbReference type="EMBL" id="MU791022">
    <property type="protein sequence ID" value="KAJ3991483.1"/>
    <property type="molecule type" value="Genomic_DNA"/>
</dbReference>
<keyword evidence="5" id="KW-1185">Reference proteome</keyword>
<evidence type="ECO:0000256" key="2">
    <source>
        <dbReference type="SAM" id="Phobius"/>
    </source>
</evidence>
<evidence type="ECO:0000313" key="5">
    <source>
        <dbReference type="Proteomes" id="UP001163828"/>
    </source>
</evidence>
<keyword evidence="2" id="KW-1133">Transmembrane helix</keyword>
<comment type="caution">
    <text evidence="4">The sequence shown here is derived from an EMBL/GenBank/DDBJ whole genome shotgun (WGS) entry which is preliminary data.</text>
</comment>
<protein>
    <submittedName>
        <fullName evidence="4">Uncharacterized protein</fullName>
    </submittedName>
</protein>
<organism evidence="4 5">
    <name type="scientific">Lentinula boryana</name>
    <dbReference type="NCBI Taxonomy" id="40481"/>
    <lineage>
        <taxon>Eukaryota</taxon>
        <taxon>Fungi</taxon>
        <taxon>Dikarya</taxon>
        <taxon>Basidiomycota</taxon>
        <taxon>Agaricomycotina</taxon>
        <taxon>Agaricomycetes</taxon>
        <taxon>Agaricomycetidae</taxon>
        <taxon>Agaricales</taxon>
        <taxon>Marasmiineae</taxon>
        <taxon>Omphalotaceae</taxon>
        <taxon>Lentinula</taxon>
    </lineage>
</organism>
<name>A0ABQ8PYE6_9AGAR</name>
<keyword evidence="2" id="KW-0812">Transmembrane</keyword>
<feature type="signal peptide" evidence="3">
    <location>
        <begin position="1"/>
        <end position="18"/>
    </location>
</feature>
<dbReference type="Proteomes" id="UP001163828">
    <property type="component" value="Unassembled WGS sequence"/>
</dbReference>
<feature type="transmembrane region" description="Helical" evidence="2">
    <location>
        <begin position="125"/>
        <end position="146"/>
    </location>
</feature>
<evidence type="ECO:0000313" key="4">
    <source>
        <dbReference type="EMBL" id="KAJ3991483.1"/>
    </source>
</evidence>
<sequence length="220" mass="23693">MQLIRLLFLVTLAVHVSSNDILPVHTSGQNHSPSHDDSIPLVDLPAPPYSQAHASGDRPPSYYSTDPHSGAGQVQRPAAALTPSHAAHVTDTGTALVPAGRGSQSALEAQVPARPYHERLTCVQVAVAICVLVLLTIPVAVPVVLYSEKNKGPQSRGLSEESDLRKNKRCDCKDATQAHPDADLNHIPGTKHTRRDVLRTAYRPRITTWGNQVTDLPAEV</sequence>
<feature type="region of interest" description="Disordered" evidence="1">
    <location>
        <begin position="26"/>
        <end position="87"/>
    </location>
</feature>
<feature type="chain" id="PRO_5045127139" evidence="3">
    <location>
        <begin position="19"/>
        <end position="220"/>
    </location>
</feature>
<evidence type="ECO:0000256" key="3">
    <source>
        <dbReference type="SAM" id="SignalP"/>
    </source>
</evidence>
<keyword evidence="3" id="KW-0732">Signal</keyword>